<dbReference type="InterPro" id="IPR014710">
    <property type="entry name" value="RmlC-like_jellyroll"/>
</dbReference>
<keyword evidence="2" id="KW-1185">Reference proteome</keyword>
<dbReference type="Gene3D" id="2.60.120.10">
    <property type="entry name" value="Jelly Rolls"/>
    <property type="match status" value="1"/>
</dbReference>
<evidence type="ECO:0008006" key="3">
    <source>
        <dbReference type="Google" id="ProtNLM"/>
    </source>
</evidence>
<dbReference type="RefSeq" id="WP_179531825.1">
    <property type="nucleotide sequence ID" value="NZ_BAAAPP010000005.1"/>
</dbReference>
<sequence length="128" mass="13440">MRIAKQDIPTKIDVPGAKVRQLPDFGTADGLIGAEHFSLDAGLDISPLLQGLPDDACQSPHWGFVVTGALVVTYTDGTVERCSTGDLFHWPAGHSVAVQEDAEVVVFSPTVAHTAVLDHMLVGLAAPA</sequence>
<dbReference type="Proteomes" id="UP000537326">
    <property type="component" value="Unassembled WGS sequence"/>
</dbReference>
<dbReference type="AlphaFoldDB" id="A0A7Y9YF51"/>
<protein>
    <recommendedName>
        <fullName evidence="3">Cupin domain-containing protein</fullName>
    </recommendedName>
</protein>
<reference evidence="1 2" key="1">
    <citation type="submission" date="2020-07" db="EMBL/GenBank/DDBJ databases">
        <title>Sequencing the genomes of 1000 actinobacteria strains.</title>
        <authorList>
            <person name="Klenk H.-P."/>
        </authorList>
    </citation>
    <scope>NUCLEOTIDE SEQUENCE [LARGE SCALE GENOMIC DNA]</scope>
    <source>
        <strain evidence="1 2">DSM 18248</strain>
    </source>
</reference>
<organism evidence="1 2">
    <name type="scientific">Nocardioides marinus</name>
    <dbReference type="NCBI Taxonomy" id="374514"/>
    <lineage>
        <taxon>Bacteria</taxon>
        <taxon>Bacillati</taxon>
        <taxon>Actinomycetota</taxon>
        <taxon>Actinomycetes</taxon>
        <taxon>Propionibacteriales</taxon>
        <taxon>Nocardioidaceae</taxon>
        <taxon>Nocardioides</taxon>
    </lineage>
</organism>
<dbReference type="SUPFAM" id="SSF51182">
    <property type="entry name" value="RmlC-like cupins"/>
    <property type="match status" value="1"/>
</dbReference>
<dbReference type="EMBL" id="JACBZI010000001">
    <property type="protein sequence ID" value="NYI11088.1"/>
    <property type="molecule type" value="Genomic_DNA"/>
</dbReference>
<evidence type="ECO:0000313" key="1">
    <source>
        <dbReference type="EMBL" id="NYI11088.1"/>
    </source>
</evidence>
<dbReference type="InterPro" id="IPR011051">
    <property type="entry name" value="RmlC_Cupin_sf"/>
</dbReference>
<gene>
    <name evidence="1" type="ORF">BKA05_002603</name>
</gene>
<evidence type="ECO:0000313" key="2">
    <source>
        <dbReference type="Proteomes" id="UP000537326"/>
    </source>
</evidence>
<name>A0A7Y9YF51_9ACTN</name>
<proteinExistence type="predicted"/>
<accession>A0A7Y9YF51</accession>
<comment type="caution">
    <text evidence="1">The sequence shown here is derived from an EMBL/GenBank/DDBJ whole genome shotgun (WGS) entry which is preliminary data.</text>
</comment>